<dbReference type="RefSeq" id="WP_371753065.1">
    <property type="nucleotide sequence ID" value="NZ_JAYJLD010000005.1"/>
</dbReference>
<dbReference type="InterPro" id="IPR029066">
    <property type="entry name" value="PLP-binding_barrel"/>
</dbReference>
<dbReference type="Pfam" id="PF14031">
    <property type="entry name" value="D-ser_dehydrat"/>
    <property type="match status" value="1"/>
</dbReference>
<dbReference type="SMART" id="SM01119">
    <property type="entry name" value="D-ser_dehydrat"/>
    <property type="match status" value="1"/>
</dbReference>
<reference evidence="4" key="1">
    <citation type="submission" date="2023-12" db="EMBL/GenBank/DDBJ databases">
        <title>Fervidustalea candida gen. nov., sp. nov., a novel member of the family Paenibacillaceae isolated from a geothermal area.</title>
        <authorList>
            <person name="Li W.-J."/>
            <person name="Jiao J.-Y."/>
            <person name="Chen Y."/>
        </authorList>
    </citation>
    <scope>NUCLEOTIDE SEQUENCE</scope>
    <source>
        <strain evidence="4">SYSU GA230002</strain>
    </source>
</reference>
<evidence type="ECO:0000256" key="2">
    <source>
        <dbReference type="ARBA" id="ARBA00023239"/>
    </source>
</evidence>
<evidence type="ECO:0000313" key="4">
    <source>
        <dbReference type="EMBL" id="MEB3100950.1"/>
    </source>
</evidence>
<dbReference type="InterPro" id="IPR042208">
    <property type="entry name" value="D-ser_dehydrat-like_sf"/>
</dbReference>
<dbReference type="PANTHER" id="PTHR28004:SF2">
    <property type="entry name" value="D-SERINE DEHYDRATASE"/>
    <property type="match status" value="1"/>
</dbReference>
<keyword evidence="5" id="KW-1185">Reference proteome</keyword>
<dbReference type="Gene3D" id="3.20.20.10">
    <property type="entry name" value="Alanine racemase"/>
    <property type="match status" value="1"/>
</dbReference>
<comment type="similarity">
    <text evidence="1">Belongs to the DSD1 family.</text>
</comment>
<dbReference type="InterPro" id="IPR026956">
    <property type="entry name" value="D-ser_dehydrat-like_dom"/>
</dbReference>
<evidence type="ECO:0000256" key="1">
    <source>
        <dbReference type="ARBA" id="ARBA00005323"/>
    </source>
</evidence>
<dbReference type="Proteomes" id="UP001310386">
    <property type="component" value="Unassembled WGS sequence"/>
</dbReference>
<proteinExistence type="inferred from homology"/>
<organism evidence="4 5">
    <name type="scientific">Ferviditalea candida</name>
    <dbReference type="NCBI Taxonomy" id="3108399"/>
    <lineage>
        <taxon>Bacteria</taxon>
        <taxon>Bacillati</taxon>
        <taxon>Bacillota</taxon>
        <taxon>Bacilli</taxon>
        <taxon>Bacillales</taxon>
        <taxon>Paenibacillaceae</taxon>
        <taxon>Ferviditalea</taxon>
    </lineage>
</organism>
<dbReference type="InterPro" id="IPR001608">
    <property type="entry name" value="Ala_racemase_N"/>
</dbReference>
<sequence>MLNQIPSPSVIVDLNIVDKNIQNMSEIAKKAGIKHRPHIKTHKSVYFANKQKQAGAVGITCAKLGEAEVMAEAGFDDILVAFPIIGEEKLERLYQLAQKIKVSTCIDSIEVAQGISEVGLKLGQPIPVYIEVEGGNLRCGRQPGEDTVNFAQQVKRLQGVEIIGILTYAGQIYNEKNIDDIRRVAKEEADNLKNTVELLRESGIFVREISAGSSISSKFASELKGVTEIRAGNYIFHDVSQLSTGMASIDECALRVIATVVSTPSPGRAIIDAGSKTLTTDTAQFRKGYGYIIEYPEIEIYKLNEEHGFLRFDPSIQLSVGQRLTIIPNHACVVANLTDEYIGVRGDQIVEVIPVEARGKNK</sequence>
<protein>
    <submittedName>
        <fullName evidence="4">D-TA family PLP-dependent enzyme</fullName>
    </submittedName>
</protein>
<name>A0ABU5ZIM1_9BACL</name>
<dbReference type="CDD" id="cd06820">
    <property type="entry name" value="PLPDE_III_LS_D-TA_like"/>
    <property type="match status" value="1"/>
</dbReference>
<dbReference type="Pfam" id="PF01168">
    <property type="entry name" value="Ala_racemase_N"/>
    <property type="match status" value="1"/>
</dbReference>
<dbReference type="SUPFAM" id="SSF51419">
    <property type="entry name" value="PLP-binding barrel"/>
    <property type="match status" value="1"/>
</dbReference>
<evidence type="ECO:0000313" key="5">
    <source>
        <dbReference type="Proteomes" id="UP001310386"/>
    </source>
</evidence>
<keyword evidence="2" id="KW-0456">Lyase</keyword>
<dbReference type="InterPro" id="IPR051466">
    <property type="entry name" value="D-amino_acid_metab_enzyme"/>
</dbReference>
<feature type="domain" description="D-serine dehydratase-like" evidence="3">
    <location>
        <begin position="253"/>
        <end position="345"/>
    </location>
</feature>
<comment type="caution">
    <text evidence="4">The sequence shown here is derived from an EMBL/GenBank/DDBJ whole genome shotgun (WGS) entry which is preliminary data.</text>
</comment>
<gene>
    <name evidence="4" type="ORF">VF724_04665</name>
</gene>
<dbReference type="EMBL" id="JAYJLD010000005">
    <property type="protein sequence ID" value="MEB3100950.1"/>
    <property type="molecule type" value="Genomic_DNA"/>
</dbReference>
<evidence type="ECO:0000259" key="3">
    <source>
        <dbReference type="SMART" id="SM01119"/>
    </source>
</evidence>
<dbReference type="Gene3D" id="2.40.37.20">
    <property type="entry name" value="D-serine dehydratase-like domain"/>
    <property type="match status" value="1"/>
</dbReference>
<dbReference type="PANTHER" id="PTHR28004">
    <property type="entry name" value="ZGC:162816-RELATED"/>
    <property type="match status" value="1"/>
</dbReference>
<accession>A0ABU5ZIM1</accession>